<gene>
    <name evidence="2" type="ORF">ATX59_09535</name>
</gene>
<comment type="caution">
    <text evidence="2">The sequence shown here is derived from an EMBL/GenBank/DDBJ whole genome shotgun (WGS) entry which is preliminary data.</text>
</comment>
<protein>
    <recommendedName>
        <fullName evidence="1">Winged helix-turn-helix domain-containing protein</fullName>
    </recommendedName>
</protein>
<dbReference type="AlphaFoldDB" id="A0A6N4A7A7"/>
<evidence type="ECO:0000259" key="1">
    <source>
        <dbReference type="Pfam" id="PF14090"/>
    </source>
</evidence>
<proteinExistence type="predicted"/>
<dbReference type="InterPro" id="IPR055245">
    <property type="entry name" value="HTH_proteobacteria"/>
</dbReference>
<dbReference type="Gene3D" id="3.30.930.30">
    <property type="match status" value="1"/>
</dbReference>
<evidence type="ECO:0000313" key="3">
    <source>
        <dbReference type="Proteomes" id="UP000181728"/>
    </source>
</evidence>
<sequence>MKETFTFHISNFSNPSETLRKSREYFGKVDHARTSQNIILVSKTKKQVADELLGDFIKSHDKKQKRENRKYKTVNNFLEKQFLMNQKKFKNWNGKGDRDCAQIIIQIGQATDSLDRKKLATVLQDFGNKIIGALGDRVVTASVHMDEQTPHLQIDYLPIFTDKKGSLKVGNSGMFRQITKDGNGRQAFKIFRTAATNEMKKSLKKNYPVIELEKSRNLRIEDLAKQVKELKRQGYDIRRPEQTIERELERTR</sequence>
<dbReference type="Proteomes" id="UP000181728">
    <property type="component" value="Unassembled WGS sequence"/>
</dbReference>
<dbReference type="EMBL" id="MLOK01000072">
    <property type="protein sequence ID" value="OIM20297.1"/>
    <property type="molecule type" value="Genomic_DNA"/>
</dbReference>
<dbReference type="RefSeq" id="WP_010989322.1">
    <property type="nucleotide sequence ID" value="NZ_MLOK01000072.1"/>
</dbReference>
<evidence type="ECO:0000313" key="2">
    <source>
        <dbReference type="EMBL" id="OIM20297.1"/>
    </source>
</evidence>
<organism evidence="2 3">
    <name type="scientific">Oenococcus oeni</name>
    <name type="common">Leuconostoc oenos</name>
    <dbReference type="NCBI Taxonomy" id="1247"/>
    <lineage>
        <taxon>Bacteria</taxon>
        <taxon>Bacillati</taxon>
        <taxon>Bacillota</taxon>
        <taxon>Bacilli</taxon>
        <taxon>Lactobacillales</taxon>
        <taxon>Lactobacillaceae</taxon>
        <taxon>Oenococcus</taxon>
    </lineage>
</organism>
<dbReference type="Pfam" id="PF14090">
    <property type="entry name" value="HTH_39"/>
    <property type="match status" value="1"/>
</dbReference>
<name>A0A6N4A7A7_OENOE</name>
<feature type="domain" description="Winged helix-turn-helix" evidence="1">
    <location>
        <begin position="202"/>
        <end position="248"/>
    </location>
</feature>
<accession>A0A6N4A7A7</accession>
<reference evidence="2 3" key="1">
    <citation type="journal article" date="2016" name="BMC Genomics">
        <title>Consensus pan-genome assembly of the specialised wine bacterium Oenococcus oeni.</title>
        <authorList>
            <person name="Sternes P.R."/>
            <person name="Borneman A.R."/>
        </authorList>
    </citation>
    <scope>NUCLEOTIDE SEQUENCE [LARGE SCALE GENOMIC DNA]</scope>
    <source>
        <strain evidence="2 3">AWRIB661</strain>
    </source>
</reference>